<feature type="compositionally biased region" description="Basic and acidic residues" evidence="1">
    <location>
        <begin position="47"/>
        <end position="61"/>
    </location>
</feature>
<evidence type="ECO:0000256" key="1">
    <source>
        <dbReference type="SAM" id="MobiDB-lite"/>
    </source>
</evidence>
<name>A0A919DFU8_9ACTN</name>
<dbReference type="Proteomes" id="UP000608024">
    <property type="component" value="Unassembled WGS sequence"/>
</dbReference>
<feature type="region of interest" description="Disordered" evidence="1">
    <location>
        <begin position="1"/>
        <end position="29"/>
    </location>
</feature>
<evidence type="ECO:0000313" key="3">
    <source>
        <dbReference type="Proteomes" id="UP000608024"/>
    </source>
</evidence>
<organism evidence="2 3">
    <name type="scientific">Streptomyces longispororuber</name>
    <dbReference type="NCBI Taxonomy" id="68230"/>
    <lineage>
        <taxon>Bacteria</taxon>
        <taxon>Bacillati</taxon>
        <taxon>Actinomycetota</taxon>
        <taxon>Actinomycetes</taxon>
        <taxon>Kitasatosporales</taxon>
        <taxon>Streptomycetaceae</taxon>
        <taxon>Streptomyces</taxon>
    </lineage>
</organism>
<dbReference type="AlphaFoldDB" id="A0A919DFU8"/>
<comment type="caution">
    <text evidence="2">The sequence shown here is derived from an EMBL/GenBank/DDBJ whole genome shotgun (WGS) entry which is preliminary data.</text>
</comment>
<keyword evidence="3" id="KW-1185">Reference proteome</keyword>
<reference evidence="2" key="1">
    <citation type="journal article" date="2014" name="Int. J. Syst. Evol. Microbiol.">
        <title>Complete genome sequence of Corynebacterium casei LMG S-19264T (=DSM 44701T), isolated from a smear-ripened cheese.</title>
        <authorList>
            <consortium name="US DOE Joint Genome Institute (JGI-PGF)"/>
            <person name="Walter F."/>
            <person name="Albersmeier A."/>
            <person name="Kalinowski J."/>
            <person name="Ruckert C."/>
        </authorList>
    </citation>
    <scope>NUCLEOTIDE SEQUENCE</scope>
    <source>
        <strain evidence="2">JCM 4784</strain>
    </source>
</reference>
<protein>
    <submittedName>
        <fullName evidence="2">Uncharacterized protein</fullName>
    </submittedName>
</protein>
<dbReference type="EMBL" id="BNBT01000010">
    <property type="protein sequence ID" value="GHE44039.1"/>
    <property type="molecule type" value="Genomic_DNA"/>
</dbReference>
<proteinExistence type="predicted"/>
<feature type="region of interest" description="Disordered" evidence="1">
    <location>
        <begin position="47"/>
        <end position="71"/>
    </location>
</feature>
<reference evidence="2" key="2">
    <citation type="submission" date="2020-09" db="EMBL/GenBank/DDBJ databases">
        <authorList>
            <person name="Sun Q."/>
            <person name="Ohkuma M."/>
        </authorList>
    </citation>
    <scope>NUCLEOTIDE SEQUENCE</scope>
    <source>
        <strain evidence="2">JCM 4784</strain>
    </source>
</reference>
<gene>
    <name evidence="2" type="ORF">GCM10018785_12030</name>
</gene>
<evidence type="ECO:0000313" key="2">
    <source>
        <dbReference type="EMBL" id="GHE44039.1"/>
    </source>
</evidence>
<sequence length="71" mass="8228">MPGAHAHAGASTFTPAQPPHRKTPRRTDFEVRTKFQIKEIVLEHNKRRVEPDQSVRWRTRTDAQPFLAPTK</sequence>
<accession>A0A919DFU8</accession>